<name>A0ABR7NLD2_9FIRM</name>
<proteinExistence type="predicted"/>
<reference evidence="2 3" key="1">
    <citation type="submission" date="2020-08" db="EMBL/GenBank/DDBJ databases">
        <title>Genome public.</title>
        <authorList>
            <person name="Liu C."/>
            <person name="Sun Q."/>
        </authorList>
    </citation>
    <scope>NUCLEOTIDE SEQUENCE [LARGE SCALE GENOMIC DNA]</scope>
    <source>
        <strain evidence="2 3">BX1</strain>
    </source>
</reference>
<keyword evidence="1" id="KW-0472">Membrane</keyword>
<comment type="caution">
    <text evidence="2">The sequence shown here is derived from an EMBL/GenBank/DDBJ whole genome shotgun (WGS) entry which is preliminary data.</text>
</comment>
<keyword evidence="1" id="KW-0812">Transmembrane</keyword>
<sequence>MHSKEYEEARKEFWNCIIMSPICLGVSLILAFTEWLPRMREAQKKEQQLLHS</sequence>
<dbReference type="Proteomes" id="UP000658131">
    <property type="component" value="Unassembled WGS sequence"/>
</dbReference>
<evidence type="ECO:0000313" key="2">
    <source>
        <dbReference type="EMBL" id="MBC8577222.1"/>
    </source>
</evidence>
<evidence type="ECO:0000313" key="3">
    <source>
        <dbReference type="Proteomes" id="UP000658131"/>
    </source>
</evidence>
<gene>
    <name evidence="2" type="ORF">H8717_12490</name>
</gene>
<accession>A0ABR7NLD2</accession>
<dbReference type="EMBL" id="JACRTB010000024">
    <property type="protein sequence ID" value="MBC8577222.1"/>
    <property type="molecule type" value="Genomic_DNA"/>
</dbReference>
<feature type="transmembrane region" description="Helical" evidence="1">
    <location>
        <begin position="12"/>
        <end position="36"/>
    </location>
</feature>
<evidence type="ECO:0000256" key="1">
    <source>
        <dbReference type="SAM" id="Phobius"/>
    </source>
</evidence>
<keyword evidence="3" id="KW-1185">Reference proteome</keyword>
<keyword evidence="1" id="KW-1133">Transmembrane helix</keyword>
<organism evidence="2 3">
    <name type="scientific">Yanshouia hominis</name>
    <dbReference type="NCBI Taxonomy" id="2763673"/>
    <lineage>
        <taxon>Bacteria</taxon>
        <taxon>Bacillati</taxon>
        <taxon>Bacillota</taxon>
        <taxon>Clostridia</taxon>
        <taxon>Eubacteriales</taxon>
        <taxon>Oscillospiraceae</taxon>
        <taxon>Yanshouia</taxon>
    </lineage>
</organism>
<protein>
    <submittedName>
        <fullName evidence="2">Uncharacterized protein</fullName>
    </submittedName>
</protein>
<dbReference type="RefSeq" id="WP_262400687.1">
    <property type="nucleotide sequence ID" value="NZ_JACRTB010000024.1"/>
</dbReference>